<evidence type="ECO:0000313" key="1">
    <source>
        <dbReference type="EMBL" id="KKR98317.1"/>
    </source>
</evidence>
<reference evidence="1 2" key="1">
    <citation type="journal article" date="2015" name="Nature">
        <title>rRNA introns, odd ribosomes, and small enigmatic genomes across a large radiation of phyla.</title>
        <authorList>
            <person name="Brown C.T."/>
            <person name="Hug L.A."/>
            <person name="Thomas B.C."/>
            <person name="Sharon I."/>
            <person name="Castelle C.J."/>
            <person name="Singh A."/>
            <person name="Wilkins M.J."/>
            <person name="Williams K.H."/>
            <person name="Banfield J.F."/>
        </authorList>
    </citation>
    <scope>NUCLEOTIDE SEQUENCE [LARGE SCALE GENOMIC DNA]</scope>
</reference>
<gene>
    <name evidence="1" type="ORF">UU50_C0019G0025</name>
</gene>
<proteinExistence type="predicted"/>
<comment type="caution">
    <text evidence="1">The sequence shown here is derived from an EMBL/GenBank/DDBJ whole genome shotgun (WGS) entry which is preliminary data.</text>
</comment>
<dbReference type="EMBL" id="LCAW01000019">
    <property type="protein sequence ID" value="KKR98317.1"/>
    <property type="molecule type" value="Genomic_DNA"/>
</dbReference>
<name>A0A0G0YD96_9BACT</name>
<accession>A0A0G0YD96</accession>
<sequence>MYINQLGDIFLKNLLLKCFWWALRNKEFDFLIF</sequence>
<dbReference type="AlphaFoldDB" id="A0A0G0YD96"/>
<organism evidence="1 2">
    <name type="scientific">Candidatus Uhrbacteria bacterium GW2011_GWC1_41_20</name>
    <dbReference type="NCBI Taxonomy" id="1618983"/>
    <lineage>
        <taxon>Bacteria</taxon>
        <taxon>Candidatus Uhriibacteriota</taxon>
    </lineage>
</organism>
<dbReference type="Proteomes" id="UP000033930">
    <property type="component" value="Unassembled WGS sequence"/>
</dbReference>
<evidence type="ECO:0000313" key="2">
    <source>
        <dbReference type="Proteomes" id="UP000033930"/>
    </source>
</evidence>
<protein>
    <submittedName>
        <fullName evidence="1">Uncharacterized protein</fullName>
    </submittedName>
</protein>